<dbReference type="AlphaFoldDB" id="X0US52"/>
<comment type="caution">
    <text evidence="1">The sequence shown here is derived from an EMBL/GenBank/DDBJ whole genome shotgun (WGS) entry which is preliminary data.</text>
</comment>
<evidence type="ECO:0000313" key="1">
    <source>
        <dbReference type="EMBL" id="GAG03118.1"/>
    </source>
</evidence>
<accession>X0US52</accession>
<sequence length="166" mass="18543">MSGNSLSKKGFIFAVIILFIGICITPICADQNVNQSTNTTENNISNCNLIVCDGEIYFENVDVLIIGRCRTIGSDGRWRGALYIGNLTIADLGISAKLERVHIIVYNKTFLNLYDSFIRFTKGVVCMRNASGIFFWGAAGSGVRFISPIVFVRCHTDWLWIRNYSP</sequence>
<name>X0US52_9ZZZZ</name>
<organism evidence="1">
    <name type="scientific">marine sediment metagenome</name>
    <dbReference type="NCBI Taxonomy" id="412755"/>
    <lineage>
        <taxon>unclassified sequences</taxon>
        <taxon>metagenomes</taxon>
        <taxon>ecological metagenomes</taxon>
    </lineage>
</organism>
<dbReference type="EMBL" id="BARS01027979">
    <property type="protein sequence ID" value="GAG03118.1"/>
    <property type="molecule type" value="Genomic_DNA"/>
</dbReference>
<gene>
    <name evidence="1" type="ORF">S01H1_43899</name>
</gene>
<proteinExistence type="predicted"/>
<reference evidence="1" key="1">
    <citation type="journal article" date="2014" name="Front. Microbiol.">
        <title>High frequency of phylogenetically diverse reductive dehalogenase-homologous genes in deep subseafloor sedimentary metagenomes.</title>
        <authorList>
            <person name="Kawai M."/>
            <person name="Futagami T."/>
            <person name="Toyoda A."/>
            <person name="Takaki Y."/>
            <person name="Nishi S."/>
            <person name="Hori S."/>
            <person name="Arai W."/>
            <person name="Tsubouchi T."/>
            <person name="Morono Y."/>
            <person name="Uchiyama I."/>
            <person name="Ito T."/>
            <person name="Fujiyama A."/>
            <person name="Inagaki F."/>
            <person name="Takami H."/>
        </authorList>
    </citation>
    <scope>NUCLEOTIDE SEQUENCE</scope>
    <source>
        <strain evidence="1">Expedition CK06-06</strain>
    </source>
</reference>
<protein>
    <submittedName>
        <fullName evidence="1">Uncharacterized protein</fullName>
    </submittedName>
</protein>